<reference evidence="12" key="1">
    <citation type="submission" date="2022-06" db="EMBL/GenBank/DDBJ databases">
        <title>Isolation and Genomics of Futiania mangrovii gen. nov., sp. nov., a Rare and Metabolically-versatile member in the Class Alphaproteobacteria.</title>
        <authorList>
            <person name="Liu L."/>
            <person name="Huang W.-C."/>
            <person name="Pan J."/>
            <person name="Li J."/>
            <person name="Huang Y."/>
            <person name="Du H."/>
            <person name="Liu Y."/>
            <person name="Li M."/>
        </authorList>
    </citation>
    <scope>NUCLEOTIDE SEQUENCE</scope>
    <source>
        <strain evidence="12">FT118</strain>
    </source>
</reference>
<dbReference type="PANTHER" id="PTHR30034:SF6">
    <property type="entry name" value="YOP PROTEINS TRANSLOCATION PROTEIN Q"/>
    <property type="match status" value="1"/>
</dbReference>
<dbReference type="InterPro" id="IPR036429">
    <property type="entry name" value="SpoA-like_sf"/>
</dbReference>
<evidence type="ECO:0000256" key="9">
    <source>
        <dbReference type="ARBA" id="ARBA00023143"/>
    </source>
</evidence>
<accession>A0A9J6P977</accession>
<keyword evidence="6" id="KW-0145">Chemotaxis</keyword>
<dbReference type="InterPro" id="IPR028976">
    <property type="entry name" value="CheC-like_sf"/>
</dbReference>
<evidence type="ECO:0000313" key="13">
    <source>
        <dbReference type="Proteomes" id="UP001055804"/>
    </source>
</evidence>
<keyword evidence="12" id="KW-0966">Cell projection</keyword>
<evidence type="ECO:0000256" key="6">
    <source>
        <dbReference type="ARBA" id="ARBA00022500"/>
    </source>
</evidence>
<dbReference type="Proteomes" id="UP001055804">
    <property type="component" value="Unassembled WGS sequence"/>
</dbReference>
<evidence type="ECO:0000256" key="3">
    <source>
        <dbReference type="ARBA" id="ARBA00011049"/>
    </source>
</evidence>
<dbReference type="AlphaFoldDB" id="A0A9J6P977"/>
<evidence type="ECO:0000256" key="5">
    <source>
        <dbReference type="ARBA" id="ARBA00022475"/>
    </source>
</evidence>
<dbReference type="PANTHER" id="PTHR30034">
    <property type="entry name" value="FLAGELLAR MOTOR SWITCH PROTEIN FLIM"/>
    <property type="match status" value="1"/>
</dbReference>
<keyword evidence="7" id="KW-0283">Flagellar rotation</keyword>
<dbReference type="GO" id="GO:0009425">
    <property type="term" value="C:bacterial-type flagellum basal body"/>
    <property type="evidence" value="ECO:0007669"/>
    <property type="project" value="UniProtKB-SubCell"/>
</dbReference>
<evidence type="ECO:0000259" key="11">
    <source>
        <dbReference type="Pfam" id="PF01052"/>
    </source>
</evidence>
<protein>
    <recommendedName>
        <fullName evidence="4">Flagellar motor switch protein FliM</fullName>
    </recommendedName>
</protein>
<comment type="similarity">
    <text evidence="3">Belongs to the FliM family.</text>
</comment>
<keyword evidence="12" id="KW-0969">Cilium</keyword>
<organism evidence="12 13">
    <name type="scientific">Futiania mangrovi</name>
    <dbReference type="NCBI Taxonomy" id="2959716"/>
    <lineage>
        <taxon>Bacteria</taxon>
        <taxon>Pseudomonadati</taxon>
        <taxon>Pseudomonadota</taxon>
        <taxon>Alphaproteobacteria</taxon>
        <taxon>Futianiales</taxon>
        <taxon>Futianiaceae</taxon>
        <taxon>Futiania</taxon>
    </lineage>
</organism>
<dbReference type="SUPFAM" id="SSF101801">
    <property type="entry name" value="Surface presentation of antigens (SPOA)"/>
    <property type="match status" value="1"/>
</dbReference>
<name>A0A9J6P977_9PROT</name>
<comment type="caution">
    <text evidence="12">The sequence shown here is derived from an EMBL/GenBank/DDBJ whole genome shotgun (WGS) entry which is preliminary data.</text>
</comment>
<keyword evidence="13" id="KW-1185">Reference proteome</keyword>
<gene>
    <name evidence="12" type="ORF">NJQ99_02905</name>
</gene>
<dbReference type="RefSeq" id="WP_269331296.1">
    <property type="nucleotide sequence ID" value="NZ_JAMZFT010000001.1"/>
</dbReference>
<comment type="function">
    <text evidence="10">FliM is one of three proteins (FliG, FliN, FliM) that forms the rotor-mounted switch complex (C ring), located at the base of the basal body. This complex interacts with the CheY and CheZ chemotaxis proteins, in addition to contacting components of the motor that determine the direction of flagellar rotation.</text>
</comment>
<proteinExistence type="inferred from homology"/>
<dbReference type="Gene3D" id="3.40.1550.10">
    <property type="entry name" value="CheC-like"/>
    <property type="match status" value="1"/>
</dbReference>
<sequence>MSSTGTTAATLRRKLGMVSDQLGEYPLLPVVLDCMGRRLAARAGALFGTEAEVKPAAIRVRRYGEAATAFEGPALACILSVDGWAVSALIRLPAPLVERVVERLLGHAGDAAAEIPEDWSPTPLDRRLAMRFAGLAADAFSLGLTDAAPDAEAPAAHISGAELDIARAAVARPQTPAILAGFDLTLGTSETTDRIELLIPMPMLEPVKQVLRQPWRGDTRPDPGWSETLTRQVARAPLPIEAVLHRVTLPVAALAKLEVGSLVPLEIDRSLPVSLEIDVGDGSGYMPLARGRLGALKGQKGIRLADDGLSAFAQPFAELHDTVEGVAAAEAA</sequence>
<comment type="subcellular location">
    <subcellularLocation>
        <location evidence="1">Bacterial flagellum basal body</location>
    </subcellularLocation>
    <subcellularLocation>
        <location evidence="2">Cell membrane</location>
        <topology evidence="2">Peripheral membrane protein</topology>
    </subcellularLocation>
</comment>
<dbReference type="Gene3D" id="2.30.330.10">
    <property type="entry name" value="SpoA-like"/>
    <property type="match status" value="1"/>
</dbReference>
<evidence type="ECO:0000256" key="8">
    <source>
        <dbReference type="ARBA" id="ARBA00023136"/>
    </source>
</evidence>
<dbReference type="EMBL" id="JAMZFT010000001">
    <property type="protein sequence ID" value="MCP1335349.1"/>
    <property type="molecule type" value="Genomic_DNA"/>
</dbReference>
<dbReference type="GO" id="GO:0003774">
    <property type="term" value="F:cytoskeletal motor activity"/>
    <property type="evidence" value="ECO:0007669"/>
    <property type="project" value="InterPro"/>
</dbReference>
<dbReference type="InterPro" id="IPR001543">
    <property type="entry name" value="FliN-like_C"/>
</dbReference>
<dbReference type="GO" id="GO:0005886">
    <property type="term" value="C:plasma membrane"/>
    <property type="evidence" value="ECO:0007669"/>
    <property type="project" value="UniProtKB-SubCell"/>
</dbReference>
<feature type="domain" description="Flagellar motor switch protein FliN-like C-terminal" evidence="11">
    <location>
        <begin position="232"/>
        <end position="305"/>
    </location>
</feature>
<evidence type="ECO:0000256" key="2">
    <source>
        <dbReference type="ARBA" id="ARBA00004202"/>
    </source>
</evidence>
<keyword evidence="9" id="KW-0975">Bacterial flagellum</keyword>
<dbReference type="Pfam" id="PF01052">
    <property type="entry name" value="FliMN_C"/>
    <property type="match status" value="1"/>
</dbReference>
<evidence type="ECO:0000256" key="4">
    <source>
        <dbReference type="ARBA" id="ARBA00021898"/>
    </source>
</evidence>
<keyword evidence="8" id="KW-0472">Membrane</keyword>
<dbReference type="GO" id="GO:0071978">
    <property type="term" value="P:bacterial-type flagellum-dependent swarming motility"/>
    <property type="evidence" value="ECO:0007669"/>
    <property type="project" value="TreeGrafter"/>
</dbReference>
<evidence type="ECO:0000313" key="12">
    <source>
        <dbReference type="EMBL" id="MCP1335349.1"/>
    </source>
</evidence>
<evidence type="ECO:0000256" key="1">
    <source>
        <dbReference type="ARBA" id="ARBA00004117"/>
    </source>
</evidence>
<keyword evidence="5" id="KW-1003">Cell membrane</keyword>
<evidence type="ECO:0000256" key="7">
    <source>
        <dbReference type="ARBA" id="ARBA00022779"/>
    </source>
</evidence>
<keyword evidence="12" id="KW-0282">Flagellum</keyword>
<dbReference type="GO" id="GO:0050918">
    <property type="term" value="P:positive chemotaxis"/>
    <property type="evidence" value="ECO:0007669"/>
    <property type="project" value="TreeGrafter"/>
</dbReference>
<evidence type="ECO:0000256" key="10">
    <source>
        <dbReference type="ARBA" id="ARBA00025044"/>
    </source>
</evidence>